<dbReference type="EMBL" id="JAUCFI010000003">
    <property type="protein sequence ID" value="MDM5283662.1"/>
    <property type="molecule type" value="Genomic_DNA"/>
</dbReference>
<reference evidence="1" key="1">
    <citation type="submission" date="2023-06" db="EMBL/GenBank/DDBJ databases">
        <title>Comparative genomics of Bacillaceae isolates and their secondary metabolite potential.</title>
        <authorList>
            <person name="Song L."/>
            <person name="Nielsen L.J."/>
            <person name="Mohite O."/>
            <person name="Xu X."/>
            <person name="Weber T."/>
            <person name="Kovacs A.T."/>
        </authorList>
    </citation>
    <scope>NUCLEOTIDE SEQUENCE</scope>
    <source>
        <strain evidence="1">G1S1</strain>
    </source>
</reference>
<dbReference type="AlphaFoldDB" id="A0AAJ1VAW2"/>
<gene>
    <name evidence="1" type="ORF">QUF85_10110</name>
</gene>
<protein>
    <submittedName>
        <fullName evidence="1">Uncharacterized protein</fullName>
    </submittedName>
</protein>
<proteinExistence type="predicted"/>
<dbReference type="Proteomes" id="UP001238973">
    <property type="component" value="Unassembled WGS sequence"/>
</dbReference>
<accession>A0AAJ1VAW2</accession>
<dbReference type="RefSeq" id="WP_251542508.1">
    <property type="nucleotide sequence ID" value="NZ_JAMAUU010000014.1"/>
</dbReference>
<evidence type="ECO:0000313" key="2">
    <source>
        <dbReference type="Proteomes" id="UP001238973"/>
    </source>
</evidence>
<name>A0AAJ1VAW2_9BACI</name>
<sequence length="97" mass="11284">MSIIFDGMGLENILSDLGYILLSELELMPLVERRMLKVRGEIIEISSRYNEKYSKWNCTAKVPNSSIIAYCRDKNKLRAETVSMSRLLITYEDYKIV</sequence>
<evidence type="ECO:0000313" key="1">
    <source>
        <dbReference type="EMBL" id="MDM5283662.1"/>
    </source>
</evidence>
<comment type="caution">
    <text evidence="1">The sequence shown here is derived from an EMBL/GenBank/DDBJ whole genome shotgun (WGS) entry which is preliminary data.</text>
</comment>
<organism evidence="1 2">
    <name type="scientific">Peribacillus frigoritolerans</name>
    <dbReference type="NCBI Taxonomy" id="450367"/>
    <lineage>
        <taxon>Bacteria</taxon>
        <taxon>Bacillati</taxon>
        <taxon>Bacillota</taxon>
        <taxon>Bacilli</taxon>
        <taxon>Bacillales</taxon>
        <taxon>Bacillaceae</taxon>
        <taxon>Peribacillus</taxon>
    </lineage>
</organism>